<evidence type="ECO:0000313" key="6">
    <source>
        <dbReference type="EMBL" id="KAK9679585.1"/>
    </source>
</evidence>
<dbReference type="GO" id="GO:0005634">
    <property type="term" value="C:nucleus"/>
    <property type="evidence" value="ECO:0007669"/>
    <property type="project" value="UniProtKB-SubCell"/>
</dbReference>
<dbReference type="Gene3D" id="3.30.40.10">
    <property type="entry name" value="Zinc/RING finger domain, C3HC4 (zinc finger)"/>
    <property type="match status" value="1"/>
</dbReference>
<accession>A0AAW1HSX0</accession>
<protein>
    <submittedName>
        <fullName evidence="6">Ring finger domain</fullName>
    </submittedName>
</protein>
<organism evidence="6 7">
    <name type="scientific">Popillia japonica</name>
    <name type="common">Japanese beetle</name>
    <dbReference type="NCBI Taxonomy" id="7064"/>
    <lineage>
        <taxon>Eukaryota</taxon>
        <taxon>Metazoa</taxon>
        <taxon>Ecdysozoa</taxon>
        <taxon>Arthropoda</taxon>
        <taxon>Hexapoda</taxon>
        <taxon>Insecta</taxon>
        <taxon>Pterygota</taxon>
        <taxon>Neoptera</taxon>
        <taxon>Endopterygota</taxon>
        <taxon>Coleoptera</taxon>
        <taxon>Polyphaga</taxon>
        <taxon>Scarabaeiformia</taxon>
        <taxon>Scarabaeidae</taxon>
        <taxon>Rutelinae</taxon>
        <taxon>Popillia</taxon>
    </lineage>
</organism>
<evidence type="ECO:0000256" key="2">
    <source>
        <dbReference type="ARBA" id="ARBA00022771"/>
    </source>
</evidence>
<evidence type="ECO:0000256" key="4">
    <source>
        <dbReference type="PROSITE-ProRule" id="PRU00175"/>
    </source>
</evidence>
<dbReference type="PANTHER" id="PTHR47662">
    <property type="entry name" value="RING-TYPE DOMAIN-CONTAINING PROTEIN"/>
    <property type="match status" value="1"/>
</dbReference>
<sequence length="144" mass="16759">MELKDNCAICRLSMTRHDIKRLLPCKHLIHAKCFELSEAIIERVATCPICRTNVLDVEDIIRKVYRRYNNQDRERVVASANRGEGWTALAKSLRVHYKTAYHWVNSGREKMLAKGGYKPKILSEEEINTLLSWLEENCSLTLKQ</sequence>
<dbReference type="InterPro" id="IPR009057">
    <property type="entry name" value="Homeodomain-like_sf"/>
</dbReference>
<dbReference type="GO" id="GO:0008270">
    <property type="term" value="F:zinc ion binding"/>
    <property type="evidence" value="ECO:0007669"/>
    <property type="project" value="UniProtKB-KW"/>
</dbReference>
<keyword evidence="3" id="KW-0862">Zinc</keyword>
<keyword evidence="2 4" id="KW-0863">Zinc-finger</keyword>
<dbReference type="EMBL" id="JASPKY010001007">
    <property type="protein sequence ID" value="KAK9679585.1"/>
    <property type="molecule type" value="Genomic_DNA"/>
</dbReference>
<proteinExistence type="predicted"/>
<evidence type="ECO:0000256" key="1">
    <source>
        <dbReference type="ARBA" id="ARBA00004123"/>
    </source>
</evidence>
<feature type="domain" description="RING-type" evidence="5">
    <location>
        <begin position="7"/>
        <end position="51"/>
    </location>
</feature>
<reference evidence="6 7" key="1">
    <citation type="journal article" date="2024" name="BMC Genomics">
        <title>De novo assembly and annotation of Popillia japonica's genome with initial clues to its potential as an invasive pest.</title>
        <authorList>
            <person name="Cucini C."/>
            <person name="Boschi S."/>
            <person name="Funari R."/>
            <person name="Cardaioli E."/>
            <person name="Iannotti N."/>
            <person name="Marturano G."/>
            <person name="Paoli F."/>
            <person name="Bruttini M."/>
            <person name="Carapelli A."/>
            <person name="Frati F."/>
            <person name="Nardi F."/>
        </authorList>
    </citation>
    <scope>NUCLEOTIDE SEQUENCE [LARGE SCALE GENOMIC DNA]</scope>
    <source>
        <strain evidence="6">DMR45628</strain>
    </source>
</reference>
<dbReference type="PROSITE" id="PS50089">
    <property type="entry name" value="ZF_RING_2"/>
    <property type="match status" value="1"/>
</dbReference>
<evidence type="ECO:0000256" key="3">
    <source>
        <dbReference type="ARBA" id="ARBA00022833"/>
    </source>
</evidence>
<gene>
    <name evidence="6" type="ORF">QE152_g39874</name>
</gene>
<name>A0AAW1HSX0_POPJA</name>
<dbReference type="InterPro" id="IPR001841">
    <property type="entry name" value="Znf_RING"/>
</dbReference>
<evidence type="ECO:0000259" key="5">
    <source>
        <dbReference type="PROSITE" id="PS50089"/>
    </source>
</evidence>
<dbReference type="Proteomes" id="UP001458880">
    <property type="component" value="Unassembled WGS sequence"/>
</dbReference>
<dbReference type="PANTHER" id="PTHR47662:SF2">
    <property type="entry name" value="RING-H2 FINGER PROTEIN ATL57-LIKE"/>
    <property type="match status" value="1"/>
</dbReference>
<comment type="caution">
    <text evidence="6">The sequence shown here is derived from an EMBL/GenBank/DDBJ whole genome shotgun (WGS) entry which is preliminary data.</text>
</comment>
<dbReference type="SUPFAM" id="SSF57850">
    <property type="entry name" value="RING/U-box"/>
    <property type="match status" value="1"/>
</dbReference>
<dbReference type="InterPro" id="IPR013083">
    <property type="entry name" value="Znf_RING/FYVE/PHD"/>
</dbReference>
<dbReference type="AlphaFoldDB" id="A0AAW1HSX0"/>
<keyword evidence="7" id="KW-1185">Reference proteome</keyword>
<dbReference type="SMART" id="SM00184">
    <property type="entry name" value="RING"/>
    <property type="match status" value="1"/>
</dbReference>
<dbReference type="Pfam" id="PF13639">
    <property type="entry name" value="zf-RING_2"/>
    <property type="match status" value="1"/>
</dbReference>
<keyword evidence="2 4" id="KW-0479">Metal-binding</keyword>
<comment type="subcellular location">
    <subcellularLocation>
        <location evidence="1">Nucleus</location>
    </subcellularLocation>
</comment>
<dbReference type="SUPFAM" id="SSF46689">
    <property type="entry name" value="Homeodomain-like"/>
    <property type="match status" value="1"/>
</dbReference>
<evidence type="ECO:0000313" key="7">
    <source>
        <dbReference type="Proteomes" id="UP001458880"/>
    </source>
</evidence>